<name>A0A8S1C6V6_9INSE</name>
<feature type="binding site" evidence="3">
    <location>
        <begin position="122"/>
        <end position="135"/>
    </location>
    <ligand>
        <name>acetyl-CoA</name>
        <dbReference type="ChEBI" id="CHEBI:57288"/>
    </ligand>
</feature>
<comment type="catalytic activity">
    <reaction evidence="3">
        <text>L-lysyl-[alpha-tubulin] + acetyl-CoA = N(6)-acetyl-L-lysyl-[alpha-tubulin] + CoA + H(+)</text>
        <dbReference type="Rhea" id="RHEA:15277"/>
        <dbReference type="Rhea" id="RHEA-COMP:11278"/>
        <dbReference type="Rhea" id="RHEA-COMP:11279"/>
        <dbReference type="ChEBI" id="CHEBI:15378"/>
        <dbReference type="ChEBI" id="CHEBI:29969"/>
        <dbReference type="ChEBI" id="CHEBI:57287"/>
        <dbReference type="ChEBI" id="CHEBI:57288"/>
        <dbReference type="ChEBI" id="CHEBI:61930"/>
        <dbReference type="EC" id="2.3.1.108"/>
    </reaction>
</comment>
<keyword evidence="7" id="KW-1185">Reference proteome</keyword>
<dbReference type="Proteomes" id="UP000494165">
    <property type="component" value="Unassembled WGS sequence"/>
</dbReference>
<feature type="domain" description="N-acetyltransferase" evidence="5">
    <location>
        <begin position="1"/>
        <end position="188"/>
    </location>
</feature>
<accession>A0A8S1C6V6</accession>
<dbReference type="InterPro" id="IPR007965">
    <property type="entry name" value="GNAT_ATAT"/>
</dbReference>
<feature type="site" description="Crucial for catalytic activity" evidence="3">
    <location>
        <position position="57"/>
    </location>
</feature>
<dbReference type="EC" id="2.3.1.108" evidence="3"/>
<feature type="compositionally biased region" description="Polar residues" evidence="4">
    <location>
        <begin position="241"/>
        <end position="252"/>
    </location>
</feature>
<proteinExistence type="inferred from homology"/>
<evidence type="ECO:0000256" key="3">
    <source>
        <dbReference type="HAMAP-Rule" id="MF_03130"/>
    </source>
</evidence>
<dbReference type="InterPro" id="IPR038746">
    <property type="entry name" value="Atat"/>
</dbReference>
<dbReference type="PANTHER" id="PTHR12327">
    <property type="entry name" value="ALPHA-TUBULIN N-ACETYLTRANSFERASE 1"/>
    <property type="match status" value="1"/>
</dbReference>
<keyword evidence="1 3" id="KW-0808">Transferase</keyword>
<dbReference type="PANTHER" id="PTHR12327:SF0">
    <property type="entry name" value="ALPHA-TUBULIN N-ACETYLTRANSFERASE 1"/>
    <property type="match status" value="1"/>
</dbReference>
<gene>
    <name evidence="6" type="ORF">CLODIP_2_CD12447</name>
</gene>
<comment type="similarity">
    <text evidence="3">Belongs to the acetyltransferase ATAT1 family.</text>
</comment>
<dbReference type="HAMAP" id="MF_03130">
    <property type="entry name" value="mec17"/>
    <property type="match status" value="1"/>
</dbReference>
<evidence type="ECO:0000256" key="1">
    <source>
        <dbReference type="ARBA" id="ARBA00022679"/>
    </source>
</evidence>
<protein>
    <recommendedName>
        <fullName evidence="3">Alpha-tubulin N-acetyltransferase</fullName>
        <shortName evidence="3">Alpha-TAT</shortName>
        <shortName evidence="3">TAT</shortName>
        <ecNumber evidence="3">2.3.1.108</ecNumber>
    </recommendedName>
    <alternativeName>
        <fullName evidence="3">Acetyltransferase mec-17 homolog</fullName>
    </alternativeName>
</protein>
<dbReference type="SUPFAM" id="SSF55729">
    <property type="entry name" value="Acyl-CoA N-acyltransferases (Nat)"/>
    <property type="match status" value="1"/>
</dbReference>
<evidence type="ECO:0000313" key="7">
    <source>
        <dbReference type="Proteomes" id="UP000494165"/>
    </source>
</evidence>
<dbReference type="GO" id="GO:0048666">
    <property type="term" value="P:neuron development"/>
    <property type="evidence" value="ECO:0007669"/>
    <property type="project" value="UniProtKB-UniRule"/>
</dbReference>
<keyword evidence="2 3" id="KW-0012">Acyltransferase</keyword>
<dbReference type="OrthoDB" id="447510at2759"/>
<feature type="region of interest" description="Disordered" evidence="4">
    <location>
        <begin position="241"/>
        <end position="263"/>
    </location>
</feature>
<comment type="function">
    <text evidence="3">Specifically acetylates 'Lys-40' in alpha-tubulin on the lumenal side of microtubules. Promotes microtubule destabilization and accelerates microtubule dynamics; this activity may be independent of acetylation activity. Acetylates alpha-tubulin with a slow enzymatic rate, due to a catalytic site that is not optimized for acetyl transfer. Enters the microtubule through each end and diffuses quickly throughout the lumen of microtubules. Acetylates only long/old microtubules because of its slow acetylation rate since it does not have time to act on dynamically unstable microtubules before the enzyme is released.</text>
</comment>
<dbReference type="GO" id="GO:0005874">
    <property type="term" value="C:microtubule"/>
    <property type="evidence" value="ECO:0007669"/>
    <property type="project" value="InterPro"/>
</dbReference>
<evidence type="ECO:0000256" key="4">
    <source>
        <dbReference type="SAM" id="MobiDB-lite"/>
    </source>
</evidence>
<dbReference type="InterPro" id="IPR016181">
    <property type="entry name" value="Acyl_CoA_acyltransferase"/>
</dbReference>
<dbReference type="Gene3D" id="3.40.630.30">
    <property type="match status" value="1"/>
</dbReference>
<dbReference type="Pfam" id="PF05301">
    <property type="entry name" value="Acetyltransf_16"/>
    <property type="match status" value="1"/>
</dbReference>
<evidence type="ECO:0000259" key="5">
    <source>
        <dbReference type="PROSITE" id="PS51730"/>
    </source>
</evidence>
<dbReference type="PROSITE" id="PS51730">
    <property type="entry name" value="GNAT_ATAT"/>
    <property type="match status" value="1"/>
</dbReference>
<organism evidence="6 7">
    <name type="scientific">Cloeon dipterum</name>
    <dbReference type="NCBI Taxonomy" id="197152"/>
    <lineage>
        <taxon>Eukaryota</taxon>
        <taxon>Metazoa</taxon>
        <taxon>Ecdysozoa</taxon>
        <taxon>Arthropoda</taxon>
        <taxon>Hexapoda</taxon>
        <taxon>Insecta</taxon>
        <taxon>Pterygota</taxon>
        <taxon>Palaeoptera</taxon>
        <taxon>Ephemeroptera</taxon>
        <taxon>Pisciforma</taxon>
        <taxon>Baetidae</taxon>
        <taxon>Cloeon</taxon>
    </lineage>
</organism>
<dbReference type="GO" id="GO:0019799">
    <property type="term" value="F:tubulin N-acetyltransferase activity"/>
    <property type="evidence" value="ECO:0007669"/>
    <property type="project" value="UniProtKB-UniRule"/>
</dbReference>
<dbReference type="AlphaFoldDB" id="A0A8S1C6V6"/>
<sequence length="333" mass="37236">MEFNFCINDVLPHRLNCIDGSMLPDSFESDDRQMIAECQQKVAIILDKIGVSSGIAQGLQTPVTSSDRLRNSDHKVYLLTNPDGDGGDGTVVGLLKIGHKKLYVFDAAGKHHELTPICVLDFYVHESMQRAGCGRMLYEHMLQAENINPEYLALDRPSEKLLGFLKKHYDLVHIIPQNNNFVVYDRFFSTNPDLLPGYKNSAKIDSSRAAGKSSFSITPASGRALVSRPVGAMDKMMDSNTNSNCYSNGQSDSPRHAATPRSSCAASVVTEDTPEAPVQSDLKYQHQRLCEIISVKYYPHYHYMQNKLCFDLCYEGCFGSWVTSDDHERAESY</sequence>
<dbReference type="EMBL" id="CADEPI010000018">
    <property type="protein sequence ID" value="CAB3364902.1"/>
    <property type="molecule type" value="Genomic_DNA"/>
</dbReference>
<reference evidence="6 7" key="1">
    <citation type="submission" date="2020-04" db="EMBL/GenBank/DDBJ databases">
        <authorList>
            <person name="Alioto T."/>
            <person name="Alioto T."/>
            <person name="Gomez Garrido J."/>
        </authorList>
    </citation>
    <scope>NUCLEOTIDE SEQUENCE [LARGE SCALE GENOMIC DNA]</scope>
</reference>
<evidence type="ECO:0000313" key="6">
    <source>
        <dbReference type="EMBL" id="CAB3364902.1"/>
    </source>
</evidence>
<dbReference type="GO" id="GO:0070507">
    <property type="term" value="P:regulation of microtubule cytoskeleton organization"/>
    <property type="evidence" value="ECO:0007669"/>
    <property type="project" value="UniProtKB-UniRule"/>
</dbReference>
<feature type="binding site" evidence="3">
    <location>
        <begin position="158"/>
        <end position="167"/>
    </location>
    <ligand>
        <name>acetyl-CoA</name>
        <dbReference type="ChEBI" id="CHEBI:57288"/>
    </ligand>
</feature>
<comment type="caution">
    <text evidence="6">The sequence shown here is derived from an EMBL/GenBank/DDBJ whole genome shotgun (WGS) entry which is preliminary data.</text>
</comment>
<evidence type="ECO:0000256" key="2">
    <source>
        <dbReference type="ARBA" id="ARBA00023315"/>
    </source>
</evidence>